<evidence type="ECO:0000313" key="8">
    <source>
        <dbReference type="Proteomes" id="UP000242329"/>
    </source>
</evidence>
<comment type="similarity">
    <text evidence="1 6">Belongs to the XseB family.</text>
</comment>
<comment type="catalytic activity">
    <reaction evidence="6">
        <text>Exonucleolytic cleavage in either 5'- to 3'- or 3'- to 5'-direction to yield nucleoside 5'-phosphates.</text>
        <dbReference type="EC" id="3.1.11.6"/>
    </reaction>
</comment>
<gene>
    <name evidence="6" type="primary">xseB</name>
    <name evidence="7" type="ORF">SAMN02745221_00663</name>
</gene>
<dbReference type="PANTHER" id="PTHR34137">
    <property type="entry name" value="EXODEOXYRIBONUCLEASE 7 SMALL SUBUNIT"/>
    <property type="match status" value="1"/>
</dbReference>
<dbReference type="GO" id="GO:0009318">
    <property type="term" value="C:exodeoxyribonuclease VII complex"/>
    <property type="evidence" value="ECO:0007669"/>
    <property type="project" value="UniProtKB-UniRule"/>
</dbReference>
<dbReference type="SUPFAM" id="SSF116842">
    <property type="entry name" value="XseB-like"/>
    <property type="match status" value="1"/>
</dbReference>
<dbReference type="Gene3D" id="1.10.287.1040">
    <property type="entry name" value="Exonuclease VII, small subunit"/>
    <property type="match status" value="1"/>
</dbReference>
<reference evidence="8" key="1">
    <citation type="submission" date="2016-11" db="EMBL/GenBank/DDBJ databases">
        <authorList>
            <person name="Varghese N."/>
            <person name="Submissions S."/>
        </authorList>
    </citation>
    <scope>NUCLEOTIDE SEQUENCE [LARGE SCALE GENOMIC DNA]</scope>
    <source>
        <strain evidence="8">DSM 11003</strain>
    </source>
</reference>
<dbReference type="InterPro" id="IPR003761">
    <property type="entry name" value="Exonuc_VII_S"/>
</dbReference>
<dbReference type="EMBL" id="FQWY01000008">
    <property type="protein sequence ID" value="SHG64871.1"/>
    <property type="molecule type" value="Genomic_DNA"/>
</dbReference>
<dbReference type="RefSeq" id="WP_073089964.1">
    <property type="nucleotide sequence ID" value="NZ_FQWY01000008.1"/>
</dbReference>
<evidence type="ECO:0000256" key="5">
    <source>
        <dbReference type="ARBA" id="ARBA00022839"/>
    </source>
</evidence>
<dbReference type="Proteomes" id="UP000242329">
    <property type="component" value="Unassembled WGS sequence"/>
</dbReference>
<keyword evidence="3 6" id="KW-0540">Nuclease</keyword>
<dbReference type="GO" id="GO:0005829">
    <property type="term" value="C:cytosol"/>
    <property type="evidence" value="ECO:0007669"/>
    <property type="project" value="TreeGrafter"/>
</dbReference>
<protein>
    <recommendedName>
        <fullName evidence="6">Exodeoxyribonuclease 7 small subunit</fullName>
        <ecNumber evidence="6">3.1.11.6</ecNumber>
    </recommendedName>
    <alternativeName>
        <fullName evidence="6">Exodeoxyribonuclease VII small subunit</fullName>
        <shortName evidence="6">Exonuclease VII small subunit</shortName>
    </alternativeName>
</protein>
<comment type="function">
    <text evidence="6">Bidirectionally degrades single-stranded DNA into large acid-insoluble oligonucleotides, which are then degraded further into small acid-soluble oligonucleotides.</text>
</comment>
<dbReference type="NCBIfam" id="NF002139">
    <property type="entry name" value="PRK00977.1-3"/>
    <property type="match status" value="1"/>
</dbReference>
<sequence length="78" mass="8961">MENISFEEALQRLEEIVRKLENGDLSLQESLMVFEEGIKLSFYCQQELEKAEARIKKLLNREDGGWELVPFDIGEGGA</sequence>
<organism evidence="7 8">
    <name type="scientific">Thermosyntropha lipolytica DSM 11003</name>
    <dbReference type="NCBI Taxonomy" id="1123382"/>
    <lineage>
        <taxon>Bacteria</taxon>
        <taxon>Bacillati</taxon>
        <taxon>Bacillota</taxon>
        <taxon>Clostridia</taxon>
        <taxon>Eubacteriales</taxon>
        <taxon>Syntrophomonadaceae</taxon>
        <taxon>Thermosyntropha</taxon>
    </lineage>
</organism>
<accession>A0A1M5LIK0</accession>
<keyword evidence="2 6" id="KW-0963">Cytoplasm</keyword>
<comment type="subcellular location">
    <subcellularLocation>
        <location evidence="6">Cytoplasm</location>
    </subcellularLocation>
</comment>
<keyword evidence="5 6" id="KW-0269">Exonuclease</keyword>
<dbReference type="HAMAP" id="MF_00337">
    <property type="entry name" value="Exonuc_7_S"/>
    <property type="match status" value="1"/>
</dbReference>
<name>A0A1M5LIK0_9FIRM</name>
<proteinExistence type="inferred from homology"/>
<dbReference type="EC" id="3.1.11.6" evidence="6"/>
<evidence type="ECO:0000256" key="2">
    <source>
        <dbReference type="ARBA" id="ARBA00022490"/>
    </source>
</evidence>
<dbReference type="GO" id="GO:0006308">
    <property type="term" value="P:DNA catabolic process"/>
    <property type="evidence" value="ECO:0007669"/>
    <property type="project" value="UniProtKB-UniRule"/>
</dbReference>
<comment type="subunit">
    <text evidence="6">Heterooligomer composed of large and small subunits.</text>
</comment>
<evidence type="ECO:0000256" key="1">
    <source>
        <dbReference type="ARBA" id="ARBA00009998"/>
    </source>
</evidence>
<keyword evidence="8" id="KW-1185">Reference proteome</keyword>
<evidence type="ECO:0000256" key="3">
    <source>
        <dbReference type="ARBA" id="ARBA00022722"/>
    </source>
</evidence>
<dbReference type="STRING" id="1123382.SAMN02745221_00663"/>
<dbReference type="NCBIfam" id="NF002140">
    <property type="entry name" value="PRK00977.1-4"/>
    <property type="match status" value="1"/>
</dbReference>
<dbReference type="GO" id="GO:0008855">
    <property type="term" value="F:exodeoxyribonuclease VII activity"/>
    <property type="evidence" value="ECO:0007669"/>
    <property type="project" value="UniProtKB-UniRule"/>
</dbReference>
<dbReference type="InterPro" id="IPR037004">
    <property type="entry name" value="Exonuc_VII_ssu_sf"/>
</dbReference>
<evidence type="ECO:0000256" key="6">
    <source>
        <dbReference type="HAMAP-Rule" id="MF_00337"/>
    </source>
</evidence>
<evidence type="ECO:0000313" key="7">
    <source>
        <dbReference type="EMBL" id="SHG64871.1"/>
    </source>
</evidence>
<dbReference type="NCBIfam" id="TIGR01280">
    <property type="entry name" value="xseB"/>
    <property type="match status" value="1"/>
</dbReference>
<evidence type="ECO:0000256" key="4">
    <source>
        <dbReference type="ARBA" id="ARBA00022801"/>
    </source>
</evidence>
<dbReference type="OrthoDB" id="9798666at2"/>
<dbReference type="AlphaFoldDB" id="A0A1M5LIK0"/>
<dbReference type="PANTHER" id="PTHR34137:SF1">
    <property type="entry name" value="EXODEOXYRIBONUCLEASE 7 SMALL SUBUNIT"/>
    <property type="match status" value="1"/>
</dbReference>
<keyword evidence="4 6" id="KW-0378">Hydrolase</keyword>
<dbReference type="Pfam" id="PF02609">
    <property type="entry name" value="Exonuc_VII_S"/>
    <property type="match status" value="1"/>
</dbReference>